<proteinExistence type="predicted"/>
<evidence type="ECO:0000313" key="1">
    <source>
        <dbReference type="EMBL" id="ATV69430.1"/>
    </source>
</evidence>
<dbReference type="EMBL" id="CP024704">
    <property type="protein sequence ID" value="ATV69430.1"/>
    <property type="molecule type" value="Genomic_DNA"/>
</dbReference>
<sequence>MDKELGYDLNIAKTLTGIEDEKLLNFYINATIKKIEVILGYELVKGQITSLVSGLNKKYVFLPRKKIERVLNAKSGCKKLPFSFVNRKVIFDEIITTDSYVEIEYIAGYDELPENLLMFICSTIKEELSNAEGLKSYGIRGINYTFLNKIEQSDNFIRGVRDLFGVIEI</sequence>
<gene>
    <name evidence="1" type="ORF">CTM98_01315</name>
</gene>
<protein>
    <submittedName>
        <fullName evidence="1">Uncharacterized protein</fullName>
    </submittedName>
</protein>
<reference evidence="1 2" key="1">
    <citation type="submission" date="2017-11" db="EMBL/GenBank/DDBJ databases">
        <title>Genome sequencing of Fusobacterium periodonticum KCOM 2555.</title>
        <authorList>
            <person name="Kook J.-K."/>
            <person name="Park S.-N."/>
            <person name="Lim Y.K."/>
        </authorList>
    </citation>
    <scope>NUCLEOTIDE SEQUENCE [LARGE SCALE GENOMIC DNA]</scope>
    <source>
        <strain evidence="1 2">KCOM 2555</strain>
    </source>
</reference>
<dbReference type="RefSeq" id="WP_100025795.1">
    <property type="nucleotide sequence ID" value="NZ_CP024704.1"/>
</dbReference>
<dbReference type="AlphaFoldDB" id="A0A2D3PP56"/>
<dbReference type="Proteomes" id="UP000230781">
    <property type="component" value="Chromosome"/>
</dbReference>
<evidence type="ECO:0000313" key="2">
    <source>
        <dbReference type="Proteomes" id="UP000230781"/>
    </source>
</evidence>
<accession>A0A2D3PP56</accession>
<name>A0A2D3PP56_9FUSO</name>
<organism evidence="1 2">
    <name type="scientific">Fusobacterium pseudoperiodonticum</name>
    <dbReference type="NCBI Taxonomy" id="2663009"/>
    <lineage>
        <taxon>Bacteria</taxon>
        <taxon>Fusobacteriati</taxon>
        <taxon>Fusobacteriota</taxon>
        <taxon>Fusobacteriia</taxon>
        <taxon>Fusobacteriales</taxon>
        <taxon>Fusobacteriaceae</taxon>
        <taxon>Fusobacterium</taxon>
    </lineage>
</organism>